<gene>
    <name evidence="1" type="ORF">OIK44_14715</name>
</gene>
<comment type="caution">
    <text evidence="1">The sequence shown here is derived from an EMBL/GenBank/DDBJ whole genome shotgun (WGS) entry which is preliminary data.</text>
</comment>
<dbReference type="RefSeq" id="WP_273671628.1">
    <property type="nucleotide sequence ID" value="NZ_JAQQXR010000005.1"/>
</dbReference>
<proteinExistence type="predicted"/>
<dbReference type="EMBL" id="JAQQXR010000005">
    <property type="protein sequence ID" value="MDC8758833.1"/>
    <property type="molecule type" value="Genomic_DNA"/>
</dbReference>
<organism evidence="1 2">
    <name type="scientific">Janthinobacterium fluminis</name>
    <dbReference type="NCBI Taxonomy" id="2987524"/>
    <lineage>
        <taxon>Bacteria</taxon>
        <taxon>Pseudomonadati</taxon>
        <taxon>Pseudomonadota</taxon>
        <taxon>Betaproteobacteria</taxon>
        <taxon>Burkholderiales</taxon>
        <taxon>Oxalobacteraceae</taxon>
        <taxon>Janthinobacterium</taxon>
    </lineage>
</organism>
<evidence type="ECO:0000313" key="1">
    <source>
        <dbReference type="EMBL" id="MDC8758833.1"/>
    </source>
</evidence>
<evidence type="ECO:0000313" key="2">
    <source>
        <dbReference type="Proteomes" id="UP001221208"/>
    </source>
</evidence>
<keyword evidence="2" id="KW-1185">Reference proteome</keyword>
<sequence>MKINRVVLYIEEISGQTWRQSMMTLLLNANKVGLAARQKQLAFSAD</sequence>
<accession>A0ABT5K359</accession>
<name>A0ABT5K359_9BURK</name>
<protein>
    <submittedName>
        <fullName evidence="1">Uncharacterized protein</fullName>
    </submittedName>
</protein>
<dbReference type="Proteomes" id="UP001221208">
    <property type="component" value="Unassembled WGS sequence"/>
</dbReference>
<reference evidence="1 2" key="1">
    <citation type="submission" date="2022-10" db="EMBL/GenBank/DDBJ databases">
        <title>Janthinobacterium sp. hw3 Genome sequencing.</title>
        <authorList>
            <person name="Park S."/>
        </authorList>
    </citation>
    <scope>NUCLEOTIDE SEQUENCE [LARGE SCALE GENOMIC DNA]</scope>
    <source>
        <strain evidence="2">hw3</strain>
    </source>
</reference>